<dbReference type="RefSeq" id="WP_204980445.1">
    <property type="nucleotide sequence ID" value="NZ_JBHTII010000001.1"/>
</dbReference>
<accession>A0ABW3AES0</accession>
<name>A0ABW3AES0_9MICO</name>
<reference evidence="2" key="1">
    <citation type="journal article" date="2019" name="Int. J. Syst. Evol. Microbiol.">
        <title>The Global Catalogue of Microorganisms (GCM) 10K type strain sequencing project: providing services to taxonomists for standard genome sequencing and annotation.</title>
        <authorList>
            <consortium name="The Broad Institute Genomics Platform"/>
            <consortium name="The Broad Institute Genome Sequencing Center for Infectious Disease"/>
            <person name="Wu L."/>
            <person name="Ma J."/>
        </authorList>
    </citation>
    <scope>NUCLEOTIDE SEQUENCE [LARGE SCALE GENOMIC DNA]</scope>
    <source>
        <strain evidence="2">CCUG 54523</strain>
    </source>
</reference>
<dbReference type="EMBL" id="JBHTII010000001">
    <property type="protein sequence ID" value="MFD0789453.1"/>
    <property type="molecule type" value="Genomic_DNA"/>
</dbReference>
<organism evidence="1 2">
    <name type="scientific">Microbacterium insulae</name>
    <dbReference type="NCBI Taxonomy" id="483014"/>
    <lineage>
        <taxon>Bacteria</taxon>
        <taxon>Bacillati</taxon>
        <taxon>Actinomycetota</taxon>
        <taxon>Actinomycetes</taxon>
        <taxon>Micrococcales</taxon>
        <taxon>Microbacteriaceae</taxon>
        <taxon>Microbacterium</taxon>
    </lineage>
</organism>
<evidence type="ECO:0000313" key="2">
    <source>
        <dbReference type="Proteomes" id="UP001597055"/>
    </source>
</evidence>
<comment type="caution">
    <text evidence="1">The sequence shown here is derived from an EMBL/GenBank/DDBJ whole genome shotgun (WGS) entry which is preliminary data.</text>
</comment>
<proteinExistence type="predicted"/>
<sequence>MSVSWPAVGPAHEFDAFVEPMVWGSSTYTIVRVPPALVAAAQEAGTRRVEGELDAVAVNLALTRAPVIDDTFVWAGASLLRRLRLEAGDPVHGRLAPVDPDHVPIPADLAAALSGDALRRWEELRPADRRRRLVPLDSAATATTRQRRLHALVDGLGA</sequence>
<dbReference type="Proteomes" id="UP001597055">
    <property type="component" value="Unassembled WGS sequence"/>
</dbReference>
<dbReference type="Pfam" id="PF13376">
    <property type="entry name" value="OmdA"/>
    <property type="match status" value="1"/>
</dbReference>
<gene>
    <name evidence="1" type="ORF">ACFQ0P_03510</name>
</gene>
<evidence type="ECO:0000313" key="1">
    <source>
        <dbReference type="EMBL" id="MFD0789453.1"/>
    </source>
</evidence>
<keyword evidence="2" id="KW-1185">Reference proteome</keyword>
<protein>
    <submittedName>
        <fullName evidence="1">YdeI/OmpD-associated family protein</fullName>
    </submittedName>
</protein>